<gene>
    <name evidence="1" type="ORF">DFR42_12911</name>
</gene>
<dbReference type="RefSeq" id="WP_110258506.1">
    <property type="nucleotide sequence ID" value="NZ_QJKB01000029.1"/>
</dbReference>
<accession>A0A318J428</accession>
<comment type="caution">
    <text evidence="1">The sequence shown here is derived from an EMBL/GenBank/DDBJ whole genome shotgun (WGS) entry which is preliminary data.</text>
</comment>
<keyword evidence="2" id="KW-1185">Reference proteome</keyword>
<dbReference type="Proteomes" id="UP000247792">
    <property type="component" value="Unassembled WGS sequence"/>
</dbReference>
<evidence type="ECO:0000313" key="2">
    <source>
        <dbReference type="Proteomes" id="UP000247792"/>
    </source>
</evidence>
<protein>
    <submittedName>
        <fullName evidence="1">Uncharacterized protein</fullName>
    </submittedName>
</protein>
<organism evidence="1 2">
    <name type="scientific">Undibacterium pigrum</name>
    <dbReference type="NCBI Taxonomy" id="401470"/>
    <lineage>
        <taxon>Bacteria</taxon>
        <taxon>Pseudomonadati</taxon>
        <taxon>Pseudomonadota</taxon>
        <taxon>Betaproteobacteria</taxon>
        <taxon>Burkholderiales</taxon>
        <taxon>Oxalobacteraceae</taxon>
        <taxon>Undibacterium</taxon>
    </lineage>
</organism>
<evidence type="ECO:0000313" key="1">
    <source>
        <dbReference type="EMBL" id="PXX33715.1"/>
    </source>
</evidence>
<name>A0A318J428_9BURK</name>
<dbReference type="OrthoDB" id="9890115at2"/>
<sequence length="163" mass="18683">MTNTTTLSGKDIHDLALIEQAVMDCETLEGDDLMARLDVIGGLLQDNVVRLQLDEEINHLFTFARCIGCEALSMAIREKYYSPDCWGAAPRRRYQPNFLLKINGSNRTSSIVYPLKKQKDGMAMIMLEHMKWDPRYTIGAKKLLHYIDENKLWTMADGEHLFA</sequence>
<dbReference type="EMBL" id="QJKB01000029">
    <property type="protein sequence ID" value="PXX33715.1"/>
    <property type="molecule type" value="Genomic_DNA"/>
</dbReference>
<dbReference type="AlphaFoldDB" id="A0A318J428"/>
<reference evidence="1 2" key="1">
    <citation type="submission" date="2018-05" db="EMBL/GenBank/DDBJ databases">
        <title>Genomic Encyclopedia of Type Strains, Phase IV (KMG-IV): sequencing the most valuable type-strain genomes for metagenomic binning, comparative biology and taxonomic classification.</title>
        <authorList>
            <person name="Goeker M."/>
        </authorList>
    </citation>
    <scope>NUCLEOTIDE SEQUENCE [LARGE SCALE GENOMIC DNA]</scope>
    <source>
        <strain evidence="1 2">DSM 19792</strain>
    </source>
</reference>
<proteinExistence type="predicted"/>